<sequence length="114" mass="12727">MKFGFMSINVAKALAFHEALIWAKRRNWKHVLVEGDSKLVLDAICGAYDAPWNLKPIEDISYIFKEANFVADALVSIGLNSSNFCIWDACLPVEAHLAFQFDCISTGNVRGFSL</sequence>
<dbReference type="InterPro" id="IPR036397">
    <property type="entry name" value="RNaseH_sf"/>
</dbReference>
<dbReference type="AlphaFoldDB" id="A0A5N5FQ41"/>
<protein>
    <submittedName>
        <fullName evidence="1">Uncharacterized protein</fullName>
    </submittedName>
</protein>
<reference evidence="1 2" key="1">
    <citation type="submission" date="2019-09" db="EMBL/GenBank/DDBJ databases">
        <authorList>
            <person name="Ou C."/>
        </authorList>
    </citation>
    <scope>NUCLEOTIDE SEQUENCE [LARGE SCALE GENOMIC DNA]</scope>
    <source>
        <strain evidence="1">S2</strain>
        <tissue evidence="1">Leaf</tissue>
    </source>
</reference>
<dbReference type="Gene3D" id="3.30.420.10">
    <property type="entry name" value="Ribonuclease H-like superfamily/Ribonuclease H"/>
    <property type="match status" value="1"/>
</dbReference>
<dbReference type="PANTHER" id="PTHR47723">
    <property type="entry name" value="OS05G0353850 PROTEIN"/>
    <property type="match status" value="1"/>
</dbReference>
<dbReference type="InterPro" id="IPR044730">
    <property type="entry name" value="RNase_H-like_dom_plant"/>
</dbReference>
<dbReference type="OrthoDB" id="1166192at2759"/>
<organism evidence="1 2">
    <name type="scientific">Pyrus ussuriensis x Pyrus communis</name>
    <dbReference type="NCBI Taxonomy" id="2448454"/>
    <lineage>
        <taxon>Eukaryota</taxon>
        <taxon>Viridiplantae</taxon>
        <taxon>Streptophyta</taxon>
        <taxon>Embryophyta</taxon>
        <taxon>Tracheophyta</taxon>
        <taxon>Spermatophyta</taxon>
        <taxon>Magnoliopsida</taxon>
        <taxon>eudicotyledons</taxon>
        <taxon>Gunneridae</taxon>
        <taxon>Pentapetalae</taxon>
        <taxon>rosids</taxon>
        <taxon>fabids</taxon>
        <taxon>Rosales</taxon>
        <taxon>Rosaceae</taxon>
        <taxon>Amygdaloideae</taxon>
        <taxon>Maleae</taxon>
        <taxon>Pyrus</taxon>
    </lineage>
</organism>
<dbReference type="InterPro" id="IPR012337">
    <property type="entry name" value="RNaseH-like_sf"/>
</dbReference>
<dbReference type="GO" id="GO:0003676">
    <property type="term" value="F:nucleic acid binding"/>
    <property type="evidence" value="ECO:0007669"/>
    <property type="project" value="InterPro"/>
</dbReference>
<proteinExistence type="predicted"/>
<evidence type="ECO:0000313" key="1">
    <source>
        <dbReference type="EMBL" id="KAB2600364.1"/>
    </source>
</evidence>
<name>A0A5N5FQ41_9ROSA</name>
<dbReference type="CDD" id="cd06222">
    <property type="entry name" value="RNase_H_like"/>
    <property type="match status" value="1"/>
</dbReference>
<dbReference type="Proteomes" id="UP000327157">
    <property type="component" value="Chromosome 13"/>
</dbReference>
<dbReference type="PANTHER" id="PTHR47723:SF23">
    <property type="entry name" value="REVERSE TRANSCRIPTASE-LIKE PROTEIN"/>
    <property type="match status" value="1"/>
</dbReference>
<comment type="caution">
    <text evidence="1">The sequence shown here is derived from an EMBL/GenBank/DDBJ whole genome shotgun (WGS) entry which is preliminary data.</text>
</comment>
<reference evidence="1 2" key="3">
    <citation type="submission" date="2019-11" db="EMBL/GenBank/DDBJ databases">
        <title>A de novo genome assembly of a pear dwarfing rootstock.</title>
        <authorList>
            <person name="Wang F."/>
            <person name="Wang J."/>
            <person name="Li S."/>
            <person name="Zhang Y."/>
            <person name="Fang M."/>
            <person name="Ma L."/>
            <person name="Zhao Y."/>
            <person name="Jiang S."/>
        </authorList>
    </citation>
    <scope>NUCLEOTIDE SEQUENCE [LARGE SCALE GENOMIC DNA]</scope>
    <source>
        <strain evidence="1">S2</strain>
        <tissue evidence="1">Leaf</tissue>
    </source>
</reference>
<reference evidence="2" key="2">
    <citation type="submission" date="2019-10" db="EMBL/GenBank/DDBJ databases">
        <title>A de novo genome assembly of a pear dwarfing rootstock.</title>
        <authorList>
            <person name="Wang F."/>
            <person name="Wang J."/>
            <person name="Li S."/>
            <person name="Zhang Y."/>
            <person name="Fang M."/>
            <person name="Ma L."/>
            <person name="Zhao Y."/>
            <person name="Jiang S."/>
        </authorList>
    </citation>
    <scope>NUCLEOTIDE SEQUENCE [LARGE SCALE GENOMIC DNA]</scope>
</reference>
<evidence type="ECO:0000313" key="2">
    <source>
        <dbReference type="Proteomes" id="UP000327157"/>
    </source>
</evidence>
<accession>A0A5N5FQ41</accession>
<dbReference type="InterPro" id="IPR053151">
    <property type="entry name" value="RNase_H-like"/>
</dbReference>
<dbReference type="EMBL" id="SMOL01000753">
    <property type="protein sequence ID" value="KAB2600364.1"/>
    <property type="molecule type" value="Genomic_DNA"/>
</dbReference>
<keyword evidence="2" id="KW-1185">Reference proteome</keyword>
<gene>
    <name evidence="1" type="ORF">D8674_010635</name>
</gene>
<dbReference type="SUPFAM" id="SSF53098">
    <property type="entry name" value="Ribonuclease H-like"/>
    <property type="match status" value="1"/>
</dbReference>